<sequence>MAKAKGILEPSYTSHRHRHALSRASAFHARYLLEILELLEFIFHSKKNLKY</sequence>
<evidence type="ECO:0000313" key="2">
    <source>
        <dbReference type="Proteomes" id="UP000008311"/>
    </source>
</evidence>
<dbReference type="Proteomes" id="UP000008311">
    <property type="component" value="Unassembled WGS sequence"/>
</dbReference>
<proteinExistence type="predicted"/>
<keyword evidence="2" id="KW-1185">Reference proteome</keyword>
<dbReference type="InParanoid" id="B9RPF7"/>
<dbReference type="EMBL" id="EQ973793">
    <property type="protein sequence ID" value="EEF46771.1"/>
    <property type="molecule type" value="Genomic_DNA"/>
</dbReference>
<evidence type="ECO:0000313" key="1">
    <source>
        <dbReference type="EMBL" id="EEF46771.1"/>
    </source>
</evidence>
<name>B9RPF7_RICCO</name>
<reference evidence="2" key="1">
    <citation type="journal article" date="2010" name="Nat. Biotechnol.">
        <title>Draft genome sequence of the oilseed species Ricinus communis.</title>
        <authorList>
            <person name="Chan A.P."/>
            <person name="Crabtree J."/>
            <person name="Zhao Q."/>
            <person name="Lorenzi H."/>
            <person name="Orvis J."/>
            <person name="Puiu D."/>
            <person name="Melake-Berhan A."/>
            <person name="Jones K.M."/>
            <person name="Redman J."/>
            <person name="Chen G."/>
            <person name="Cahoon E.B."/>
            <person name="Gedil M."/>
            <person name="Stanke M."/>
            <person name="Haas B.J."/>
            <person name="Wortman J.R."/>
            <person name="Fraser-Liggett C.M."/>
            <person name="Ravel J."/>
            <person name="Rabinowicz P.D."/>
        </authorList>
    </citation>
    <scope>NUCLEOTIDE SEQUENCE [LARGE SCALE GENOMIC DNA]</scope>
    <source>
        <strain evidence="2">cv. Hale</strain>
    </source>
</reference>
<dbReference type="AlphaFoldDB" id="B9RPF7"/>
<accession>B9RPF7</accession>
<gene>
    <name evidence="1" type="ORF">RCOM_1369200</name>
</gene>
<organism evidence="1 2">
    <name type="scientific">Ricinus communis</name>
    <name type="common">Castor bean</name>
    <dbReference type="NCBI Taxonomy" id="3988"/>
    <lineage>
        <taxon>Eukaryota</taxon>
        <taxon>Viridiplantae</taxon>
        <taxon>Streptophyta</taxon>
        <taxon>Embryophyta</taxon>
        <taxon>Tracheophyta</taxon>
        <taxon>Spermatophyta</taxon>
        <taxon>Magnoliopsida</taxon>
        <taxon>eudicotyledons</taxon>
        <taxon>Gunneridae</taxon>
        <taxon>Pentapetalae</taxon>
        <taxon>rosids</taxon>
        <taxon>fabids</taxon>
        <taxon>Malpighiales</taxon>
        <taxon>Euphorbiaceae</taxon>
        <taxon>Acalyphoideae</taxon>
        <taxon>Acalypheae</taxon>
        <taxon>Ricinus</taxon>
    </lineage>
</organism>
<protein>
    <submittedName>
        <fullName evidence="1">Uncharacterized protein</fullName>
    </submittedName>
</protein>